<dbReference type="OrthoDB" id="3386932at2"/>
<accession>A0A1X1RMG2</accession>
<comment type="caution">
    <text evidence="1">The sequence shown here is derived from an EMBL/GenBank/DDBJ whole genome shotgun (WGS) entry which is preliminary data.</text>
</comment>
<evidence type="ECO:0000313" key="4">
    <source>
        <dbReference type="Proteomes" id="UP000230971"/>
    </source>
</evidence>
<dbReference type="EMBL" id="PDKV01000031">
    <property type="protein sequence ID" value="PIB75677.1"/>
    <property type="molecule type" value="Genomic_DNA"/>
</dbReference>
<keyword evidence="3" id="KW-1185">Reference proteome</keyword>
<reference evidence="2 4" key="2">
    <citation type="journal article" date="2017" name="Infect. Genet. Evol.">
        <title>The new phylogeny of the genus Mycobacterium: The old and the news.</title>
        <authorList>
            <person name="Tortoli E."/>
            <person name="Fedrizzi T."/>
            <person name="Meehan C.J."/>
            <person name="Trovato A."/>
            <person name="Grottola A."/>
            <person name="Giacobazzi E."/>
            <person name="Serpini G.F."/>
            <person name="Tagliazucchi S."/>
            <person name="Fabio A."/>
            <person name="Bettua C."/>
            <person name="Bertorelli R."/>
            <person name="Frascaro F."/>
            <person name="De Sanctis V."/>
            <person name="Pecorari M."/>
            <person name="Jousson O."/>
            <person name="Segata N."/>
            <person name="Cirillo D.M."/>
        </authorList>
    </citation>
    <scope>NUCLEOTIDE SEQUENCE [LARGE SCALE GENOMIC DNA]</scope>
    <source>
        <strain evidence="2 4">NCTC 12882</strain>
    </source>
</reference>
<dbReference type="STRING" id="28045.AWB95_17655"/>
<dbReference type="Proteomes" id="UP000193907">
    <property type="component" value="Unassembled WGS sequence"/>
</dbReference>
<dbReference type="EMBL" id="LQOM01000038">
    <property type="protein sequence ID" value="ORV09671.1"/>
    <property type="molecule type" value="Genomic_DNA"/>
</dbReference>
<organism evidence="1 3">
    <name type="scientific">Mycobacterium celatum</name>
    <dbReference type="NCBI Taxonomy" id="28045"/>
    <lineage>
        <taxon>Bacteria</taxon>
        <taxon>Bacillati</taxon>
        <taxon>Actinomycetota</taxon>
        <taxon>Actinomycetes</taxon>
        <taxon>Mycobacteriales</taxon>
        <taxon>Mycobacteriaceae</taxon>
        <taxon>Mycobacterium</taxon>
    </lineage>
</organism>
<dbReference type="InterPro" id="IPR038070">
    <property type="entry name" value="Rv2632c-like_sf"/>
</dbReference>
<dbReference type="RefSeq" id="WP_085168471.1">
    <property type="nucleotide sequence ID" value="NZ_LQOM01000038.1"/>
</dbReference>
<gene>
    <name evidence="1" type="ORF">AWB95_17655</name>
    <name evidence="2" type="ORF">CQY23_19505</name>
</gene>
<dbReference type="Proteomes" id="UP000230971">
    <property type="component" value="Unassembled WGS sequence"/>
</dbReference>
<reference evidence="1 3" key="1">
    <citation type="submission" date="2016-01" db="EMBL/GenBank/DDBJ databases">
        <title>The new phylogeny of the genus Mycobacterium.</title>
        <authorList>
            <person name="Tarcisio F."/>
            <person name="Conor M."/>
            <person name="Antonella G."/>
            <person name="Elisabetta G."/>
            <person name="Giulia F.S."/>
            <person name="Sara T."/>
            <person name="Anna F."/>
            <person name="Clotilde B."/>
            <person name="Roberto B."/>
            <person name="Veronica D.S."/>
            <person name="Fabio R."/>
            <person name="Monica P."/>
            <person name="Olivier J."/>
            <person name="Enrico T."/>
            <person name="Nicola S."/>
        </authorList>
    </citation>
    <scope>NUCLEOTIDE SEQUENCE [LARGE SCALE GENOMIC DNA]</scope>
    <source>
        <strain evidence="1 3">DSM 44243</strain>
    </source>
</reference>
<dbReference type="SUPFAM" id="SSF143212">
    <property type="entry name" value="Rv2632c-like"/>
    <property type="match status" value="1"/>
</dbReference>
<protein>
    <submittedName>
        <fullName evidence="2">DUF1876 domain-containing protein</fullName>
    </submittedName>
</protein>
<evidence type="ECO:0000313" key="3">
    <source>
        <dbReference type="Proteomes" id="UP000193907"/>
    </source>
</evidence>
<sequence>MYDRNLDYNWHVDIEFDEDDTHTHATVRAQRGDGQTITTLGDAYRHPGDASQPMIGEEIAAARGLIALGTELLHDASLRIEQVTHQPVHLYR</sequence>
<dbReference type="AlphaFoldDB" id="A0A1X1RMG2"/>
<dbReference type="InterPro" id="IPR015057">
    <property type="entry name" value="Rv2632c-like"/>
</dbReference>
<name>A0A1X1RMG2_MYCCE</name>
<evidence type="ECO:0000313" key="1">
    <source>
        <dbReference type="EMBL" id="ORV09671.1"/>
    </source>
</evidence>
<proteinExistence type="predicted"/>
<evidence type="ECO:0000313" key="2">
    <source>
        <dbReference type="EMBL" id="PIB75677.1"/>
    </source>
</evidence>
<dbReference type="Gene3D" id="3.30.160.240">
    <property type="entry name" value="Rv1738"/>
    <property type="match status" value="1"/>
</dbReference>
<dbReference type="Pfam" id="PF08962">
    <property type="entry name" value="Rv2632c-like"/>
    <property type="match status" value="1"/>
</dbReference>